<proteinExistence type="predicted"/>
<accession>A0A849CFT1</accession>
<evidence type="ECO:0008006" key="3">
    <source>
        <dbReference type="Google" id="ProtNLM"/>
    </source>
</evidence>
<evidence type="ECO:0000313" key="2">
    <source>
        <dbReference type="Proteomes" id="UP000540079"/>
    </source>
</evidence>
<dbReference type="RefSeq" id="WP_075270732.1">
    <property type="nucleotide sequence ID" value="NZ_CP015567.1"/>
</dbReference>
<dbReference type="AlphaFoldDB" id="A0A849CFT1"/>
<dbReference type="Proteomes" id="UP000540079">
    <property type="component" value="Unassembled WGS sequence"/>
</dbReference>
<name>A0A849CFT1_PASMD</name>
<sequence length="62" mass="7244">MVIPKFNRFIHWSNIAANAERSKDYEQASKAWEVASLNASQLNKEWCKNRKAFCDRVAVKPF</sequence>
<organism evidence="1 2">
    <name type="scientific">Pasteurella multocida</name>
    <dbReference type="NCBI Taxonomy" id="747"/>
    <lineage>
        <taxon>Bacteria</taxon>
        <taxon>Pseudomonadati</taxon>
        <taxon>Pseudomonadota</taxon>
        <taxon>Gammaproteobacteria</taxon>
        <taxon>Pasteurellales</taxon>
        <taxon>Pasteurellaceae</taxon>
        <taxon>Pasteurella</taxon>
    </lineage>
</organism>
<comment type="caution">
    <text evidence="1">The sequence shown here is derived from an EMBL/GenBank/DDBJ whole genome shotgun (WGS) entry which is preliminary data.</text>
</comment>
<dbReference type="InterPro" id="IPR047666">
    <property type="entry name" value="ANR_neg_reg"/>
</dbReference>
<evidence type="ECO:0000313" key="1">
    <source>
        <dbReference type="EMBL" id="NNI78383.1"/>
    </source>
</evidence>
<dbReference type="EMBL" id="PPVL01000002">
    <property type="protein sequence ID" value="NNI78383.1"/>
    <property type="molecule type" value="Genomic_DNA"/>
</dbReference>
<protein>
    <recommendedName>
        <fullName evidence="3">ANR family transcriptional regulator</fullName>
    </recommendedName>
</protein>
<dbReference type="NCBIfam" id="NF033650">
    <property type="entry name" value="ANR_neg_reg"/>
    <property type="match status" value="1"/>
</dbReference>
<gene>
    <name evidence="1" type="ORF">C2800_02890</name>
</gene>
<reference evidence="1 2" key="1">
    <citation type="journal article" date="2018" name="Front. Microbiol.">
        <title>Genetic and Phylogenetic Characteristics of Pasteurella multocida Isolates From Different Host Species.</title>
        <authorList>
            <person name="Peng Z."/>
            <person name="Liang W."/>
            <person name="Wang F."/>
            <person name="Xu Z."/>
            <person name="Xie Z."/>
            <person name="Lian Z."/>
            <person name="Hua L."/>
            <person name="Zhou R."/>
            <person name="Chen H."/>
            <person name="Wu B."/>
        </authorList>
    </citation>
    <scope>NUCLEOTIDE SEQUENCE [LARGE SCALE GENOMIC DNA]</scope>
    <source>
        <strain evidence="1 2">HNA06</strain>
    </source>
</reference>